<dbReference type="GO" id="GO:0006139">
    <property type="term" value="P:nucleobase-containing compound metabolic process"/>
    <property type="evidence" value="ECO:0007669"/>
    <property type="project" value="InterPro"/>
</dbReference>
<dbReference type="RefSeq" id="WP_121975342.1">
    <property type="nucleotide sequence ID" value="NZ_OOGT01000192.1"/>
</dbReference>
<accession>A0A2U3N2L5</accession>
<evidence type="ECO:0000313" key="2">
    <source>
        <dbReference type="EMBL" id="SPL71930.1"/>
    </source>
</evidence>
<dbReference type="SUPFAM" id="SSF53098">
    <property type="entry name" value="Ribonuclease H-like"/>
    <property type="match status" value="1"/>
</dbReference>
<dbReference type="GO" id="GO:0033890">
    <property type="term" value="F:ribonuclease D activity"/>
    <property type="evidence" value="ECO:0007669"/>
    <property type="project" value="UniProtKB-EC"/>
</dbReference>
<reference evidence="3" key="1">
    <citation type="submission" date="2018-03" db="EMBL/GenBank/DDBJ databases">
        <authorList>
            <person name="Blom J."/>
        </authorList>
    </citation>
    <scope>NUCLEOTIDE SEQUENCE [LARGE SCALE GENOMIC DNA]</scope>
    <source>
        <strain evidence="3">KPC-SM-21</strain>
    </source>
</reference>
<dbReference type="Gene3D" id="3.30.420.10">
    <property type="entry name" value="Ribonuclease H-like superfamily/Ribonuclease H"/>
    <property type="match status" value="1"/>
</dbReference>
<dbReference type="PANTHER" id="PTHR47765">
    <property type="entry name" value="3'-5' EXONUCLEASE DOMAIN-CONTAINING PROTEIN"/>
    <property type="match status" value="1"/>
</dbReference>
<keyword evidence="2" id="KW-0378">Hydrolase</keyword>
<keyword evidence="3" id="KW-1185">Reference proteome</keyword>
<feature type="domain" description="3'-5' exonuclease" evidence="1">
    <location>
        <begin position="29"/>
        <end position="200"/>
    </location>
</feature>
<name>A0A2U3N2L5_9GAMM</name>
<dbReference type="InterPro" id="IPR052408">
    <property type="entry name" value="Exonuclease_MUT-7-like"/>
</dbReference>
<dbReference type="GO" id="GO:0008408">
    <property type="term" value="F:3'-5' exonuclease activity"/>
    <property type="evidence" value="ECO:0007669"/>
    <property type="project" value="InterPro"/>
</dbReference>
<sequence length="204" mass="23328">MDKHQENPIPSKEQIILYPKFKNLNMNQIILINTFEQCLDIQSEILQIPVLGFDSESKPTFKKGETNTGPHLIQLASHHNAYLFKVNPETLSFLATILSSRQQLKVGFGLKNDLHLFRKLNIELNHYIDLAKRFKSFGIENALGVKNAMALLFHVNFPKSKRMSTSNWSKQVLSPEQMDYAAADAYAALLIYEELLRLGKLNPE</sequence>
<organism evidence="2 3">
    <name type="scientific">Acinetobacter stercoris</name>
    <dbReference type="NCBI Taxonomy" id="2126983"/>
    <lineage>
        <taxon>Bacteria</taxon>
        <taxon>Pseudomonadati</taxon>
        <taxon>Pseudomonadota</taxon>
        <taxon>Gammaproteobacteria</taxon>
        <taxon>Moraxellales</taxon>
        <taxon>Moraxellaceae</taxon>
        <taxon>Acinetobacter</taxon>
    </lineage>
</organism>
<dbReference type="Pfam" id="PF01612">
    <property type="entry name" value="DNA_pol_A_exo1"/>
    <property type="match status" value="1"/>
</dbReference>
<dbReference type="OrthoDB" id="9793333at2"/>
<dbReference type="Proteomes" id="UP000245974">
    <property type="component" value="Unassembled WGS sequence"/>
</dbReference>
<gene>
    <name evidence="2" type="primary">rnd_2</name>
    <name evidence="2" type="ORF">KPC_3108</name>
</gene>
<dbReference type="InterPro" id="IPR012337">
    <property type="entry name" value="RNaseH-like_sf"/>
</dbReference>
<dbReference type="PANTHER" id="PTHR47765:SF2">
    <property type="entry name" value="EXONUCLEASE MUT-7 HOMOLOG"/>
    <property type="match status" value="1"/>
</dbReference>
<evidence type="ECO:0000259" key="1">
    <source>
        <dbReference type="SMART" id="SM00474"/>
    </source>
</evidence>
<dbReference type="EC" id="3.1.13.5" evidence="2"/>
<dbReference type="AlphaFoldDB" id="A0A2U3N2L5"/>
<dbReference type="InterPro" id="IPR036397">
    <property type="entry name" value="RNaseH_sf"/>
</dbReference>
<protein>
    <submittedName>
        <fullName evidence="2">Ribonuclease D</fullName>
        <ecNumber evidence="2">3.1.13.5</ecNumber>
    </submittedName>
</protein>
<dbReference type="InParanoid" id="A0A2U3N2L5"/>
<dbReference type="InterPro" id="IPR002562">
    <property type="entry name" value="3'-5'_exonuclease_dom"/>
</dbReference>
<dbReference type="EMBL" id="OOGT01000192">
    <property type="protein sequence ID" value="SPL71930.1"/>
    <property type="molecule type" value="Genomic_DNA"/>
</dbReference>
<dbReference type="SMART" id="SM00474">
    <property type="entry name" value="35EXOc"/>
    <property type="match status" value="1"/>
</dbReference>
<evidence type="ECO:0000313" key="3">
    <source>
        <dbReference type="Proteomes" id="UP000245974"/>
    </source>
</evidence>
<proteinExistence type="predicted"/>
<dbReference type="GO" id="GO:0003676">
    <property type="term" value="F:nucleic acid binding"/>
    <property type="evidence" value="ECO:0007669"/>
    <property type="project" value="InterPro"/>
</dbReference>